<evidence type="ECO:0000259" key="2">
    <source>
        <dbReference type="Pfam" id="PF05257"/>
    </source>
</evidence>
<dbReference type="AlphaFoldDB" id="A0AAE3U603"/>
<accession>A0AAE3U603</accession>
<name>A0AAE3U603_9HYPH</name>
<dbReference type="InterPro" id="IPR007921">
    <property type="entry name" value="CHAP_dom"/>
</dbReference>
<evidence type="ECO:0000313" key="4">
    <source>
        <dbReference type="Proteomes" id="UP001161580"/>
    </source>
</evidence>
<dbReference type="InterPro" id="IPR038765">
    <property type="entry name" value="Papain-like_cys_pep_sf"/>
</dbReference>
<evidence type="ECO:0000313" key="3">
    <source>
        <dbReference type="EMBL" id="MDI7924614.1"/>
    </source>
</evidence>
<evidence type="ECO:0000259" key="1">
    <source>
        <dbReference type="Pfam" id="PF01471"/>
    </source>
</evidence>
<dbReference type="Proteomes" id="UP001161580">
    <property type="component" value="Unassembled WGS sequence"/>
</dbReference>
<dbReference type="Pfam" id="PF05257">
    <property type="entry name" value="CHAP"/>
    <property type="match status" value="1"/>
</dbReference>
<dbReference type="InterPro" id="IPR036365">
    <property type="entry name" value="PGBD-like_sf"/>
</dbReference>
<gene>
    <name evidence="3" type="ORF">MRS75_21350</name>
</gene>
<keyword evidence="4" id="KW-1185">Reference proteome</keyword>
<comment type="caution">
    <text evidence="3">The sequence shown here is derived from an EMBL/GenBank/DDBJ whole genome shotgun (WGS) entry which is preliminary data.</text>
</comment>
<dbReference type="Gene3D" id="1.10.101.10">
    <property type="entry name" value="PGBD-like superfamily/PGBD"/>
    <property type="match status" value="1"/>
</dbReference>
<dbReference type="RefSeq" id="WP_311794687.1">
    <property type="nucleotide sequence ID" value="NZ_JALDYZ010000016.1"/>
</dbReference>
<sequence length="231" mass="25001">MKTILDIQRRLAELGFSPGPLDGVMGAKTEAAIIAFKRSVGLEPRAYLGPITLEKLFGRQAGQGASGTGEPRWLTLARRYSGLKEIKGKNHAPEILDMWRVLGLPYRDDETAWCAAFVGFCLENAGITSTRSASARSYEKWGVRISEPKVGAVVTFWRGNPNGWSGHVGFIVGRDQAGNLMVLGGNQSDQVNIRPFDCGRVTGFFWPKGEALPDGSMPSLASDGKLSTNEA</sequence>
<dbReference type="SUPFAM" id="SSF47090">
    <property type="entry name" value="PGBD-like"/>
    <property type="match status" value="1"/>
</dbReference>
<dbReference type="EMBL" id="JALDYZ010000016">
    <property type="protein sequence ID" value="MDI7924614.1"/>
    <property type="molecule type" value="Genomic_DNA"/>
</dbReference>
<proteinExistence type="predicted"/>
<protein>
    <submittedName>
        <fullName evidence="3">TIGR02594 family protein</fullName>
    </submittedName>
</protein>
<dbReference type="NCBIfam" id="TIGR02594">
    <property type="entry name" value="TIGR02594 family protein"/>
    <property type="match status" value="1"/>
</dbReference>
<reference evidence="3" key="1">
    <citation type="submission" date="2022-03" db="EMBL/GenBank/DDBJ databases">
        <title>Fererhizobium litorale gen. nov., sp. nov., isolated from sandy sediments of the Sea of Japan seashore.</title>
        <authorList>
            <person name="Romanenko L."/>
            <person name="Kurilenko V."/>
            <person name="Otstavnykh N."/>
            <person name="Svetashev V."/>
            <person name="Tekutyeva L."/>
            <person name="Isaeva M."/>
            <person name="Mikhailov V."/>
        </authorList>
    </citation>
    <scope>NUCLEOTIDE SEQUENCE</scope>
    <source>
        <strain evidence="3">KMM 9576</strain>
    </source>
</reference>
<feature type="domain" description="Peptidoglycan binding-like" evidence="1">
    <location>
        <begin position="5"/>
        <end position="56"/>
    </location>
</feature>
<dbReference type="Pfam" id="PF01471">
    <property type="entry name" value="PG_binding_1"/>
    <property type="match status" value="1"/>
</dbReference>
<dbReference type="InterPro" id="IPR013423">
    <property type="entry name" value="CHP02594"/>
</dbReference>
<dbReference type="SUPFAM" id="SSF54001">
    <property type="entry name" value="Cysteine proteinases"/>
    <property type="match status" value="1"/>
</dbReference>
<dbReference type="Gene3D" id="3.90.1720.10">
    <property type="entry name" value="endopeptidase domain like (from Nostoc punctiforme)"/>
    <property type="match status" value="1"/>
</dbReference>
<feature type="domain" description="Peptidase C51" evidence="2">
    <location>
        <begin position="108"/>
        <end position="186"/>
    </location>
</feature>
<dbReference type="InterPro" id="IPR002477">
    <property type="entry name" value="Peptidoglycan-bd-like"/>
</dbReference>
<dbReference type="InterPro" id="IPR036366">
    <property type="entry name" value="PGBDSf"/>
</dbReference>
<organism evidence="3 4">
    <name type="scientific">Ferirhizobium litorale</name>
    <dbReference type="NCBI Taxonomy" id="2927786"/>
    <lineage>
        <taxon>Bacteria</taxon>
        <taxon>Pseudomonadati</taxon>
        <taxon>Pseudomonadota</taxon>
        <taxon>Alphaproteobacteria</taxon>
        <taxon>Hyphomicrobiales</taxon>
        <taxon>Rhizobiaceae</taxon>
        <taxon>Ferirhizobium</taxon>
    </lineage>
</organism>